<protein>
    <recommendedName>
        <fullName evidence="6">cathepsin L</fullName>
        <ecNumber evidence="6">3.4.22.15</ecNumber>
    </recommendedName>
</protein>
<evidence type="ECO:0000256" key="3">
    <source>
        <dbReference type="ARBA" id="ARBA00022801"/>
    </source>
</evidence>
<dbReference type="SMART" id="SM00645">
    <property type="entry name" value="Pept_C1"/>
    <property type="match status" value="1"/>
</dbReference>
<evidence type="ECO:0000259" key="9">
    <source>
        <dbReference type="SMART" id="SM00848"/>
    </source>
</evidence>
<feature type="chain" id="PRO_5039953765" description="cathepsin L" evidence="7">
    <location>
        <begin position="21"/>
        <end position="331"/>
    </location>
</feature>
<dbReference type="EMBL" id="JADBJN010000004">
    <property type="protein sequence ID" value="KAG5669353.1"/>
    <property type="molecule type" value="Genomic_DNA"/>
</dbReference>
<evidence type="ECO:0000259" key="8">
    <source>
        <dbReference type="SMART" id="SM00645"/>
    </source>
</evidence>
<reference evidence="10" key="1">
    <citation type="submission" date="2021-03" db="EMBL/GenBank/DDBJ databases">
        <title>Chromosome level genome of the anhydrobiotic midge Polypedilum vanderplanki.</title>
        <authorList>
            <person name="Yoshida Y."/>
            <person name="Kikawada T."/>
            <person name="Gusev O."/>
        </authorList>
    </citation>
    <scope>NUCLEOTIDE SEQUENCE</scope>
    <source>
        <strain evidence="10">NIAS01</strain>
        <tissue evidence="10">Whole body or cell culture</tissue>
    </source>
</reference>
<dbReference type="Pfam" id="PF08246">
    <property type="entry name" value="Inhibitor_I29"/>
    <property type="match status" value="1"/>
</dbReference>
<feature type="signal peptide" evidence="7">
    <location>
        <begin position="1"/>
        <end position="20"/>
    </location>
</feature>
<dbReference type="GO" id="GO:0004197">
    <property type="term" value="F:cysteine-type endopeptidase activity"/>
    <property type="evidence" value="ECO:0007669"/>
    <property type="project" value="UniProtKB-EC"/>
</dbReference>
<dbReference type="Gene3D" id="3.90.70.10">
    <property type="entry name" value="Cysteine proteinases"/>
    <property type="match status" value="1"/>
</dbReference>
<dbReference type="InterPro" id="IPR013128">
    <property type="entry name" value="Peptidase_C1A"/>
</dbReference>
<feature type="domain" description="Cathepsin propeptide inhibitor" evidence="9">
    <location>
        <begin position="28"/>
        <end position="88"/>
    </location>
</feature>
<sequence length="331" mass="37620">MKSFLIFFVVFSNLNFKVKSNEDFNQKWEEYKNHYNKSFKMEFREERCRRAFKENLDTISQHNEAFDNGKASFKLGVNHLADLSNLHYLRSYVRLVDSDIDANNDRDYILGNSLFQNKQYPESLDWREKGFVTKAKNQKSCGSCYAFSIAGSIEGQIFKRINKLVELSPQQIVDCSSSFGNHGCAGGSLRTTLKYLEKSGGLMRESDYPYTSSHNKCSFDEDLAIVNITSWSILPSKDEEVMKGVLNEVGPIAISIDASLKTFQLYSEGVYDDPNCSSTAVNHAMLLVGYTPDAWILKNWWGKNWGINGYMLVKRGVNKCGIANYAAYAVV</sequence>
<evidence type="ECO:0000256" key="6">
    <source>
        <dbReference type="ARBA" id="ARBA00038911"/>
    </source>
</evidence>
<keyword evidence="3" id="KW-0378">Hydrolase</keyword>
<dbReference type="SMART" id="SM00848">
    <property type="entry name" value="Inhibitor_I29"/>
    <property type="match status" value="1"/>
</dbReference>
<evidence type="ECO:0000313" key="11">
    <source>
        <dbReference type="Proteomes" id="UP001107558"/>
    </source>
</evidence>
<evidence type="ECO:0000256" key="5">
    <source>
        <dbReference type="ARBA" id="ARBA00036319"/>
    </source>
</evidence>
<feature type="domain" description="Peptidase C1A papain C-terminal" evidence="8">
    <location>
        <begin position="120"/>
        <end position="330"/>
    </location>
</feature>
<dbReference type="SUPFAM" id="SSF54001">
    <property type="entry name" value="Cysteine proteinases"/>
    <property type="match status" value="1"/>
</dbReference>
<dbReference type="Pfam" id="PF00112">
    <property type="entry name" value="Peptidase_C1"/>
    <property type="match status" value="1"/>
</dbReference>
<proteinExistence type="inferred from homology"/>
<dbReference type="InterPro" id="IPR039417">
    <property type="entry name" value="Peptidase_C1A_papain-like"/>
</dbReference>
<comment type="caution">
    <text evidence="10">The sequence shown here is derived from an EMBL/GenBank/DDBJ whole genome shotgun (WGS) entry which is preliminary data.</text>
</comment>
<dbReference type="Proteomes" id="UP001107558">
    <property type="component" value="Chromosome 4"/>
</dbReference>
<dbReference type="AlphaFoldDB" id="A0A9J6BHI5"/>
<dbReference type="EC" id="3.4.22.15" evidence="6"/>
<gene>
    <name evidence="10" type="ORF">PVAND_017241</name>
</gene>
<comment type="similarity">
    <text evidence="1">Belongs to the peptidase C1 family.</text>
</comment>
<accession>A0A9J6BHI5</accession>
<keyword evidence="7" id="KW-0732">Signal</keyword>
<dbReference type="OrthoDB" id="190265at2759"/>
<evidence type="ECO:0000256" key="2">
    <source>
        <dbReference type="ARBA" id="ARBA00022670"/>
    </source>
</evidence>
<keyword evidence="11" id="KW-1185">Reference proteome</keyword>
<keyword evidence="2" id="KW-0645">Protease</keyword>
<dbReference type="FunFam" id="3.90.70.10:FF:000006">
    <property type="entry name" value="Cathepsin S"/>
    <property type="match status" value="1"/>
</dbReference>
<evidence type="ECO:0000256" key="4">
    <source>
        <dbReference type="ARBA" id="ARBA00022807"/>
    </source>
</evidence>
<organism evidence="10 11">
    <name type="scientific">Polypedilum vanderplanki</name>
    <name type="common">Sleeping chironomid midge</name>
    <dbReference type="NCBI Taxonomy" id="319348"/>
    <lineage>
        <taxon>Eukaryota</taxon>
        <taxon>Metazoa</taxon>
        <taxon>Ecdysozoa</taxon>
        <taxon>Arthropoda</taxon>
        <taxon>Hexapoda</taxon>
        <taxon>Insecta</taxon>
        <taxon>Pterygota</taxon>
        <taxon>Neoptera</taxon>
        <taxon>Endopterygota</taxon>
        <taxon>Diptera</taxon>
        <taxon>Nematocera</taxon>
        <taxon>Chironomoidea</taxon>
        <taxon>Chironomidae</taxon>
        <taxon>Chironominae</taxon>
        <taxon>Polypedilum</taxon>
        <taxon>Polypedilum</taxon>
    </lineage>
</organism>
<dbReference type="CDD" id="cd02248">
    <property type="entry name" value="Peptidase_C1A"/>
    <property type="match status" value="1"/>
</dbReference>
<evidence type="ECO:0000313" key="10">
    <source>
        <dbReference type="EMBL" id="KAG5669353.1"/>
    </source>
</evidence>
<dbReference type="InterPro" id="IPR013201">
    <property type="entry name" value="Prot_inhib_I29"/>
</dbReference>
<evidence type="ECO:0000256" key="7">
    <source>
        <dbReference type="SAM" id="SignalP"/>
    </source>
</evidence>
<name>A0A9J6BHI5_POLVA</name>
<evidence type="ECO:0000256" key="1">
    <source>
        <dbReference type="ARBA" id="ARBA00008455"/>
    </source>
</evidence>
<keyword evidence="4" id="KW-0788">Thiol protease</keyword>
<dbReference type="GO" id="GO:0006508">
    <property type="term" value="P:proteolysis"/>
    <property type="evidence" value="ECO:0007669"/>
    <property type="project" value="UniProtKB-KW"/>
</dbReference>
<comment type="catalytic activity">
    <reaction evidence="5">
        <text>Specificity close to that of papain. As compared to cathepsin B, cathepsin L exhibits higher activity toward protein substrates, but has little activity on Z-Arg-Arg-NHMec, and no peptidyl-dipeptidase activity.</text>
        <dbReference type="EC" id="3.4.22.15"/>
    </reaction>
</comment>
<dbReference type="PANTHER" id="PTHR12411">
    <property type="entry name" value="CYSTEINE PROTEASE FAMILY C1-RELATED"/>
    <property type="match status" value="1"/>
</dbReference>
<dbReference type="InterPro" id="IPR000668">
    <property type="entry name" value="Peptidase_C1A_C"/>
</dbReference>
<dbReference type="InterPro" id="IPR038765">
    <property type="entry name" value="Papain-like_cys_pep_sf"/>
</dbReference>